<dbReference type="Proteomes" id="UP001230649">
    <property type="component" value="Unassembled WGS sequence"/>
</dbReference>
<dbReference type="EMBL" id="JASBWS010000003">
    <property type="protein sequence ID" value="KAJ9116659.1"/>
    <property type="molecule type" value="Genomic_DNA"/>
</dbReference>
<gene>
    <name evidence="1" type="ORF">QFC20_000592</name>
</gene>
<proteinExistence type="predicted"/>
<reference evidence="1" key="1">
    <citation type="submission" date="2023-04" db="EMBL/GenBank/DDBJ databases">
        <title>Draft Genome sequencing of Naganishia species isolated from polar environments using Oxford Nanopore Technology.</title>
        <authorList>
            <person name="Leo P."/>
            <person name="Venkateswaran K."/>
        </authorList>
    </citation>
    <scope>NUCLEOTIDE SEQUENCE</scope>
    <source>
        <strain evidence="1">MNA-CCFEE 5262</strain>
    </source>
</reference>
<sequence>MSAALGLTLMDRSPFAASNVDNLHLTDIGSPMQQDEESPVLGNDREKEIAAMKTPTPEEVEKAGYTITERMTAFNQENYPENYARCKQLYYFGREHLTKLLGAIPFSAYEDEELWARRAKEFMYGCEEVHAWLDAQDALDDDDWEDDEEETERERAAMIAAMNAGKNGKDAKVEPAVEVKPSTENVAAKN</sequence>
<comment type="caution">
    <text evidence="1">The sequence shown here is derived from an EMBL/GenBank/DDBJ whole genome shotgun (WGS) entry which is preliminary data.</text>
</comment>
<evidence type="ECO:0000313" key="2">
    <source>
        <dbReference type="Proteomes" id="UP001230649"/>
    </source>
</evidence>
<accession>A0ACC2WZR6</accession>
<keyword evidence="2" id="KW-1185">Reference proteome</keyword>
<organism evidence="1 2">
    <name type="scientific">Naganishia adeliensis</name>
    <dbReference type="NCBI Taxonomy" id="92952"/>
    <lineage>
        <taxon>Eukaryota</taxon>
        <taxon>Fungi</taxon>
        <taxon>Dikarya</taxon>
        <taxon>Basidiomycota</taxon>
        <taxon>Agaricomycotina</taxon>
        <taxon>Tremellomycetes</taxon>
        <taxon>Filobasidiales</taxon>
        <taxon>Filobasidiaceae</taxon>
        <taxon>Naganishia</taxon>
    </lineage>
</organism>
<evidence type="ECO:0000313" key="1">
    <source>
        <dbReference type="EMBL" id="KAJ9116659.1"/>
    </source>
</evidence>
<name>A0ACC2WZR6_9TREE</name>
<protein>
    <submittedName>
        <fullName evidence="1">Uncharacterized protein</fullName>
    </submittedName>
</protein>